<dbReference type="Pfam" id="PF16859">
    <property type="entry name" value="TetR_C_11"/>
    <property type="match status" value="1"/>
</dbReference>
<dbReference type="PANTHER" id="PTHR30055">
    <property type="entry name" value="HTH-TYPE TRANSCRIPTIONAL REGULATOR RUTR"/>
    <property type="match status" value="1"/>
</dbReference>
<feature type="DNA-binding region" description="H-T-H motif" evidence="4">
    <location>
        <begin position="39"/>
        <end position="58"/>
    </location>
</feature>
<dbReference type="EMBL" id="WLZY01000002">
    <property type="protein sequence ID" value="NDL57207.1"/>
    <property type="molecule type" value="Genomic_DNA"/>
</dbReference>
<dbReference type="SUPFAM" id="SSF46689">
    <property type="entry name" value="Homeodomain-like"/>
    <property type="match status" value="1"/>
</dbReference>
<dbReference type="Proteomes" id="UP000460435">
    <property type="component" value="Unassembled WGS sequence"/>
</dbReference>
<name>A0A7K3M2E9_9ACTN</name>
<reference evidence="6 7" key="1">
    <citation type="submission" date="2019-11" db="EMBL/GenBank/DDBJ databases">
        <authorList>
            <person name="Li X.-J."/>
            <person name="Feng X.-M."/>
        </authorList>
    </citation>
    <scope>NUCLEOTIDE SEQUENCE [LARGE SCALE GENOMIC DNA]</scope>
    <source>
        <strain evidence="6 7">XMNu-373</strain>
    </source>
</reference>
<evidence type="ECO:0000313" key="7">
    <source>
        <dbReference type="Proteomes" id="UP000460435"/>
    </source>
</evidence>
<evidence type="ECO:0000256" key="3">
    <source>
        <dbReference type="ARBA" id="ARBA00023163"/>
    </source>
</evidence>
<evidence type="ECO:0000256" key="2">
    <source>
        <dbReference type="ARBA" id="ARBA00023125"/>
    </source>
</evidence>
<dbReference type="AlphaFoldDB" id="A0A7K3M2E9"/>
<dbReference type="Gene3D" id="1.10.10.60">
    <property type="entry name" value="Homeodomain-like"/>
    <property type="match status" value="1"/>
</dbReference>
<sequence>MASPDGSRHAGRPRDPAIDQAILEATLNVLHEHGYAGFSLEAVATRAGTTKPTIARRWRRRQELIIAALATVLVRPPVPDTGCTRCDLIDGIELLADAVLRRMPPAVLAPLIADCAPDRELHQYLTDALVLPTREALALTVKRAIDRGHLRSDTNPELVVDLFASMVFQGGLFADSRFDAQRVVEAVDLVLRGIAVSFTTLIELSEINQGEQHRHPE</sequence>
<evidence type="ECO:0000256" key="1">
    <source>
        <dbReference type="ARBA" id="ARBA00023015"/>
    </source>
</evidence>
<keyword evidence="7" id="KW-1185">Reference proteome</keyword>
<protein>
    <submittedName>
        <fullName evidence="6">TetR family transcriptional regulator</fullName>
    </submittedName>
</protein>
<dbReference type="GO" id="GO:0000976">
    <property type="term" value="F:transcription cis-regulatory region binding"/>
    <property type="evidence" value="ECO:0007669"/>
    <property type="project" value="TreeGrafter"/>
</dbReference>
<dbReference type="InterPro" id="IPR001647">
    <property type="entry name" value="HTH_TetR"/>
</dbReference>
<comment type="caution">
    <text evidence="6">The sequence shown here is derived from an EMBL/GenBank/DDBJ whole genome shotgun (WGS) entry which is preliminary data.</text>
</comment>
<evidence type="ECO:0000259" key="5">
    <source>
        <dbReference type="PROSITE" id="PS50977"/>
    </source>
</evidence>
<dbReference type="PROSITE" id="PS50977">
    <property type="entry name" value="HTH_TETR_2"/>
    <property type="match status" value="1"/>
</dbReference>
<feature type="domain" description="HTH tetR-type" evidence="5">
    <location>
        <begin position="16"/>
        <end position="76"/>
    </location>
</feature>
<dbReference type="Pfam" id="PF00440">
    <property type="entry name" value="TetR_N"/>
    <property type="match status" value="1"/>
</dbReference>
<dbReference type="RefSeq" id="WP_162449872.1">
    <property type="nucleotide sequence ID" value="NZ_WLZY01000002.1"/>
</dbReference>
<evidence type="ECO:0000313" key="6">
    <source>
        <dbReference type="EMBL" id="NDL57207.1"/>
    </source>
</evidence>
<dbReference type="InterPro" id="IPR011075">
    <property type="entry name" value="TetR_C"/>
</dbReference>
<evidence type="ECO:0000256" key="4">
    <source>
        <dbReference type="PROSITE-ProRule" id="PRU00335"/>
    </source>
</evidence>
<dbReference type="InterPro" id="IPR009057">
    <property type="entry name" value="Homeodomain-like_sf"/>
</dbReference>
<dbReference type="GO" id="GO:0003700">
    <property type="term" value="F:DNA-binding transcription factor activity"/>
    <property type="evidence" value="ECO:0007669"/>
    <property type="project" value="TreeGrafter"/>
</dbReference>
<proteinExistence type="predicted"/>
<accession>A0A7K3M2E9</accession>
<gene>
    <name evidence="6" type="ORF">F7O44_09015</name>
</gene>
<dbReference type="InterPro" id="IPR050109">
    <property type="entry name" value="HTH-type_TetR-like_transc_reg"/>
</dbReference>
<organism evidence="6 7">
    <name type="scientific">Phytoactinopolyspora mesophila</name>
    <dbReference type="NCBI Taxonomy" id="2650750"/>
    <lineage>
        <taxon>Bacteria</taxon>
        <taxon>Bacillati</taxon>
        <taxon>Actinomycetota</taxon>
        <taxon>Actinomycetes</taxon>
        <taxon>Jiangellales</taxon>
        <taxon>Jiangellaceae</taxon>
        <taxon>Phytoactinopolyspora</taxon>
    </lineage>
</organism>
<dbReference type="Gene3D" id="1.10.357.10">
    <property type="entry name" value="Tetracycline Repressor, domain 2"/>
    <property type="match status" value="1"/>
</dbReference>
<dbReference type="SUPFAM" id="SSF48498">
    <property type="entry name" value="Tetracyclin repressor-like, C-terminal domain"/>
    <property type="match status" value="1"/>
</dbReference>
<keyword evidence="3" id="KW-0804">Transcription</keyword>
<keyword evidence="2 4" id="KW-0238">DNA-binding</keyword>
<dbReference type="PANTHER" id="PTHR30055:SF148">
    <property type="entry name" value="TETR-FAMILY TRANSCRIPTIONAL REGULATOR"/>
    <property type="match status" value="1"/>
</dbReference>
<keyword evidence="1" id="KW-0805">Transcription regulation</keyword>
<dbReference type="InterPro" id="IPR036271">
    <property type="entry name" value="Tet_transcr_reg_TetR-rel_C_sf"/>
</dbReference>